<name>A0A369ABY8_9BURK</name>
<reference evidence="1 2" key="1">
    <citation type="submission" date="2018-07" db="EMBL/GenBank/DDBJ databases">
        <title>Genomic Encyclopedia of Type Strains, Phase IV (KMG-IV): sequencing the most valuable type-strain genomes for metagenomic binning, comparative biology and taxonomic classification.</title>
        <authorList>
            <person name="Goeker M."/>
        </authorList>
    </citation>
    <scope>NUCLEOTIDE SEQUENCE [LARGE SCALE GENOMIC DNA]</scope>
    <source>
        <strain evidence="1 2">DSM 100911</strain>
    </source>
</reference>
<dbReference type="Proteomes" id="UP000252174">
    <property type="component" value="Unassembled WGS sequence"/>
</dbReference>
<accession>A0A369ABY8</accession>
<gene>
    <name evidence="1" type="ORF">DFR45_1237</name>
</gene>
<proteinExistence type="predicted"/>
<evidence type="ECO:0000313" key="2">
    <source>
        <dbReference type="Proteomes" id="UP000252174"/>
    </source>
</evidence>
<keyword evidence="2" id="KW-1185">Reference proteome</keyword>
<comment type="caution">
    <text evidence="1">The sequence shown here is derived from an EMBL/GenBank/DDBJ whole genome shotgun (WGS) entry which is preliminary data.</text>
</comment>
<feature type="non-terminal residue" evidence="1">
    <location>
        <position position="1"/>
    </location>
</feature>
<dbReference type="EMBL" id="QPJU01000023">
    <property type="protein sequence ID" value="RCX06870.1"/>
    <property type="molecule type" value="Genomic_DNA"/>
</dbReference>
<organism evidence="1 2">
    <name type="scientific">Extensimonas vulgaris</name>
    <dbReference type="NCBI Taxonomy" id="1031594"/>
    <lineage>
        <taxon>Bacteria</taxon>
        <taxon>Pseudomonadati</taxon>
        <taxon>Pseudomonadota</taxon>
        <taxon>Betaproteobacteria</taxon>
        <taxon>Burkholderiales</taxon>
        <taxon>Comamonadaceae</taxon>
        <taxon>Extensimonas</taxon>
    </lineage>
</organism>
<dbReference type="AlphaFoldDB" id="A0A369ABY8"/>
<sequence length="75" mass="8458">LGQRLSLPLDLRILLRNGLLQARQLPFPLGQCLLERTTLRVALVYCLVEAANLPFPLGQRLMLTGKPLQLLVREL</sequence>
<protein>
    <submittedName>
        <fullName evidence="1">Uncharacterized protein</fullName>
    </submittedName>
</protein>
<evidence type="ECO:0000313" key="1">
    <source>
        <dbReference type="EMBL" id="RCX06870.1"/>
    </source>
</evidence>